<gene>
    <name evidence="2" type="ORF">CR201_G0002154</name>
</gene>
<organism evidence="2">
    <name type="scientific">Pongo abelii</name>
    <name type="common">Sumatran orangutan</name>
    <name type="synonym">Pongo pygmaeus abelii</name>
    <dbReference type="NCBI Taxonomy" id="9601"/>
    <lineage>
        <taxon>Eukaryota</taxon>
        <taxon>Metazoa</taxon>
        <taxon>Chordata</taxon>
        <taxon>Craniata</taxon>
        <taxon>Vertebrata</taxon>
        <taxon>Euteleostomi</taxon>
        <taxon>Mammalia</taxon>
        <taxon>Eutheria</taxon>
        <taxon>Euarchontoglires</taxon>
        <taxon>Primates</taxon>
        <taxon>Haplorrhini</taxon>
        <taxon>Catarrhini</taxon>
        <taxon>Hominidae</taxon>
        <taxon>Pongo</taxon>
    </lineage>
</organism>
<evidence type="ECO:0000313" key="2">
    <source>
        <dbReference type="EMBL" id="PNJ80920.1"/>
    </source>
</evidence>
<dbReference type="EMBL" id="NDHI03003366">
    <property type="protein sequence ID" value="PNJ80920.1"/>
    <property type="molecule type" value="Genomic_DNA"/>
</dbReference>
<dbReference type="AlphaFoldDB" id="A0A2J8XFV1"/>
<proteinExistence type="predicted"/>
<accession>A0A2J8XFV1</accession>
<sequence>AAMKSSDTALPPPPVPPKSEARQGFITLPRLVSNS</sequence>
<evidence type="ECO:0000256" key="1">
    <source>
        <dbReference type="SAM" id="MobiDB-lite"/>
    </source>
</evidence>
<name>A0A2J8XFV1_PONAB</name>
<comment type="caution">
    <text evidence="2">The sequence shown here is derived from an EMBL/GenBank/DDBJ whole genome shotgun (WGS) entry which is preliminary data.</text>
</comment>
<reference evidence="2" key="1">
    <citation type="submission" date="2017-12" db="EMBL/GenBank/DDBJ databases">
        <title>High-resolution comparative analysis of great ape genomes.</title>
        <authorList>
            <person name="Pollen A."/>
            <person name="Hastie A."/>
            <person name="Hormozdiari F."/>
            <person name="Dougherty M."/>
            <person name="Liu R."/>
            <person name="Chaisson M."/>
            <person name="Hoppe E."/>
            <person name="Hill C."/>
            <person name="Pang A."/>
            <person name="Hillier L."/>
            <person name="Baker C."/>
            <person name="Armstrong J."/>
            <person name="Shendure J."/>
            <person name="Paten B."/>
            <person name="Wilson R."/>
            <person name="Chao H."/>
            <person name="Schneider V."/>
            <person name="Ventura M."/>
            <person name="Kronenberg Z."/>
            <person name="Murali S."/>
            <person name="Gordon D."/>
            <person name="Cantsilieris S."/>
            <person name="Munson K."/>
            <person name="Nelson B."/>
            <person name="Raja A."/>
            <person name="Underwood J."/>
            <person name="Diekhans M."/>
            <person name="Fiddes I."/>
            <person name="Haussler D."/>
            <person name="Eichler E."/>
        </authorList>
    </citation>
    <scope>NUCLEOTIDE SEQUENCE [LARGE SCALE GENOMIC DNA]</scope>
    <source>
        <strain evidence="2">Susie</strain>
    </source>
</reference>
<feature type="non-terminal residue" evidence="2">
    <location>
        <position position="1"/>
    </location>
</feature>
<protein>
    <submittedName>
        <fullName evidence="2">GAREM1 isoform 4</fullName>
    </submittedName>
</protein>
<feature type="region of interest" description="Disordered" evidence="1">
    <location>
        <begin position="1"/>
        <end position="35"/>
    </location>
</feature>